<evidence type="ECO:0000256" key="5">
    <source>
        <dbReference type="HAMAP-Rule" id="MF_00445"/>
    </source>
</evidence>
<feature type="transmembrane region" description="Helical" evidence="5">
    <location>
        <begin position="65"/>
        <end position="84"/>
    </location>
</feature>
<feature type="transmembrane region" description="Helical" evidence="5">
    <location>
        <begin position="350"/>
        <end position="377"/>
    </location>
</feature>
<feature type="transmembrane region" description="Helical" evidence="5">
    <location>
        <begin position="281"/>
        <end position="302"/>
    </location>
</feature>
<keyword evidence="5" id="KW-0874">Quinone</keyword>
<comment type="subunit">
    <text evidence="5">NDH-1 is composed of 14 different subunits. Subunits NuoA, H, J, K, L, M, N constitute the membrane sector of the complex.</text>
</comment>
<reference evidence="8 9" key="1">
    <citation type="submission" date="2020-10" db="EMBL/GenBank/DDBJ databases">
        <title>Connecting structure to function with the recovery of over 1000 high-quality activated sludge metagenome-assembled genomes encoding full-length rRNA genes using long-read sequencing.</title>
        <authorList>
            <person name="Singleton C.M."/>
            <person name="Petriglieri F."/>
            <person name="Kristensen J.M."/>
            <person name="Kirkegaard R.H."/>
            <person name="Michaelsen T.Y."/>
            <person name="Andersen M.H."/>
            <person name="Karst S.M."/>
            <person name="Dueholm M.S."/>
            <person name="Nielsen P.H."/>
            <person name="Albertsen M."/>
        </authorList>
    </citation>
    <scope>NUCLEOTIDE SEQUENCE [LARGE SCALE GENOMIC DNA]</scope>
    <source>
        <strain evidence="8">Ribe_18-Q3-R11-54_BAT3C.373</strain>
    </source>
</reference>
<dbReference type="Pfam" id="PF00361">
    <property type="entry name" value="Proton_antipo_M"/>
    <property type="match status" value="1"/>
</dbReference>
<dbReference type="InterPro" id="IPR001750">
    <property type="entry name" value="ND/Mrp_TM"/>
</dbReference>
<feature type="domain" description="NADH:quinone oxidoreductase/Mrp antiporter transmembrane" evidence="7">
    <location>
        <begin position="113"/>
        <end position="399"/>
    </location>
</feature>
<keyword evidence="5" id="KW-1278">Translocase</keyword>
<keyword evidence="5" id="KW-0813">Transport</keyword>
<comment type="catalytic activity">
    <reaction evidence="5">
        <text>a quinone + NADH + 5 H(+)(in) = a quinol + NAD(+) + 4 H(+)(out)</text>
        <dbReference type="Rhea" id="RHEA:57888"/>
        <dbReference type="ChEBI" id="CHEBI:15378"/>
        <dbReference type="ChEBI" id="CHEBI:24646"/>
        <dbReference type="ChEBI" id="CHEBI:57540"/>
        <dbReference type="ChEBI" id="CHEBI:57945"/>
        <dbReference type="ChEBI" id="CHEBI:132124"/>
    </reaction>
</comment>
<feature type="transmembrane region" description="Helical" evidence="5">
    <location>
        <begin position="254"/>
        <end position="274"/>
    </location>
</feature>
<dbReference type="PANTHER" id="PTHR22773">
    <property type="entry name" value="NADH DEHYDROGENASE"/>
    <property type="match status" value="1"/>
</dbReference>
<comment type="similarity">
    <text evidence="5">Belongs to the complex I subunit 2 family.</text>
</comment>
<dbReference type="GO" id="GO:0008137">
    <property type="term" value="F:NADH dehydrogenase (ubiquinone) activity"/>
    <property type="evidence" value="ECO:0007669"/>
    <property type="project" value="InterPro"/>
</dbReference>
<dbReference type="PRINTS" id="PR01434">
    <property type="entry name" value="NADHDHGNASE5"/>
</dbReference>
<dbReference type="InterPro" id="IPR010096">
    <property type="entry name" value="NADH-Q_OxRdtase_suN/2"/>
</dbReference>
<protein>
    <recommendedName>
        <fullName evidence="5">NADH-quinone oxidoreductase subunit N</fullName>
        <ecNumber evidence="5">7.1.1.-</ecNumber>
    </recommendedName>
    <alternativeName>
        <fullName evidence="5">NADH dehydrogenase I subunit N</fullName>
    </alternativeName>
    <alternativeName>
        <fullName evidence="5">NDH-1 subunit N</fullName>
    </alternativeName>
</protein>
<feature type="transmembrane region" description="Helical" evidence="5">
    <location>
        <begin position="115"/>
        <end position="134"/>
    </location>
</feature>
<keyword evidence="5" id="KW-1003">Cell membrane</keyword>
<dbReference type="GO" id="GO:0048038">
    <property type="term" value="F:quinone binding"/>
    <property type="evidence" value="ECO:0007669"/>
    <property type="project" value="UniProtKB-KW"/>
</dbReference>
<evidence type="ECO:0000313" key="9">
    <source>
        <dbReference type="Proteomes" id="UP000808349"/>
    </source>
</evidence>
<keyword evidence="3 5" id="KW-1133">Transmembrane helix</keyword>
<dbReference type="Proteomes" id="UP000808349">
    <property type="component" value="Unassembled WGS sequence"/>
</dbReference>
<sequence>MLSIVILTIVATITLYLGFQKQRGLIIPFGLLGLIFSVFCLVNNVQLWNEWMQGLMSVDSISKTLSIIILVAAIFILPFFNLFNKRGNEEVGDVTGLFLFSLVGIIMMVSYRDMIILFLGVEIVSIAMYILAGADRRKLSSNEASLKYFIMGAFGSAILLFGIALFYVSTGTMNLDKLTNINFSSLSQLSVLIIFCGLAFKVALVPFHFWAPDVYEGTPTIYTGIMATIVKIGAFGALYQFITLGSGFIPSWMFWLISLIALASMLLGNIMALGQTSMKRLLAYSSIVQAGFIVIGFINITPQNAWQVIYYLVAYTLASLVCFFSIHFIEEQKGTDQISAAENLYSENPFLAIVFSIALISLGGIPLTAGFMAKFFILNNAAYNNSITLVVIALVLAVVSMYYYFRLINMMFTNKINAINWNIGWMYQFLFVILSVLTIAFGTMPTLLVDWLK</sequence>
<dbReference type="GO" id="GO:0005886">
    <property type="term" value="C:plasma membrane"/>
    <property type="evidence" value="ECO:0007669"/>
    <property type="project" value="UniProtKB-SubCell"/>
</dbReference>
<evidence type="ECO:0000256" key="4">
    <source>
        <dbReference type="ARBA" id="ARBA00023136"/>
    </source>
</evidence>
<evidence type="ECO:0000259" key="7">
    <source>
        <dbReference type="Pfam" id="PF00361"/>
    </source>
</evidence>
<feature type="transmembrane region" description="Helical" evidence="5">
    <location>
        <begin position="146"/>
        <end position="169"/>
    </location>
</feature>
<evidence type="ECO:0000256" key="1">
    <source>
        <dbReference type="ARBA" id="ARBA00004127"/>
    </source>
</evidence>
<organism evidence="8 9">
    <name type="scientific">Candidatus Defluviibacterium haderslevense</name>
    <dbReference type="NCBI Taxonomy" id="2981993"/>
    <lineage>
        <taxon>Bacteria</taxon>
        <taxon>Pseudomonadati</taxon>
        <taxon>Bacteroidota</taxon>
        <taxon>Saprospiria</taxon>
        <taxon>Saprospirales</taxon>
        <taxon>Saprospiraceae</taxon>
        <taxon>Candidatus Defluviibacterium</taxon>
    </lineage>
</organism>
<accession>A0A9D7S6X1</accession>
<dbReference type="GO" id="GO:0042773">
    <property type="term" value="P:ATP synthesis coupled electron transport"/>
    <property type="evidence" value="ECO:0007669"/>
    <property type="project" value="InterPro"/>
</dbReference>
<keyword evidence="5" id="KW-0520">NAD</keyword>
<dbReference type="EC" id="7.1.1.-" evidence="5"/>
<feature type="transmembrane region" description="Helical" evidence="5">
    <location>
        <begin position="189"/>
        <end position="209"/>
    </location>
</feature>
<feature type="transmembrane region" description="Helical" evidence="5">
    <location>
        <begin position="308"/>
        <end position="329"/>
    </location>
</feature>
<proteinExistence type="inferred from homology"/>
<evidence type="ECO:0000256" key="2">
    <source>
        <dbReference type="ARBA" id="ARBA00022692"/>
    </source>
</evidence>
<feature type="transmembrane region" description="Helical" evidence="5">
    <location>
        <begin position="221"/>
        <end position="242"/>
    </location>
</feature>
<feature type="transmembrane region" description="Helical" evidence="5">
    <location>
        <begin position="383"/>
        <end position="405"/>
    </location>
</feature>
<dbReference type="NCBIfam" id="TIGR01770">
    <property type="entry name" value="NDH_I_N"/>
    <property type="match status" value="1"/>
</dbReference>
<gene>
    <name evidence="5" type="primary">nuoN</name>
    <name evidence="8" type="ORF">IPO85_01945</name>
</gene>
<evidence type="ECO:0000256" key="3">
    <source>
        <dbReference type="ARBA" id="ARBA00022989"/>
    </source>
</evidence>
<comment type="subcellular location">
    <subcellularLocation>
        <location evidence="5">Cell membrane</location>
        <topology evidence="5">Multi-pass membrane protein</topology>
    </subcellularLocation>
    <subcellularLocation>
        <location evidence="1">Endomembrane system</location>
        <topology evidence="1">Multi-pass membrane protein</topology>
    </subcellularLocation>
    <subcellularLocation>
        <location evidence="6">Membrane</location>
        <topology evidence="6">Multi-pass membrane protein</topology>
    </subcellularLocation>
</comment>
<keyword evidence="4 5" id="KW-0472">Membrane</keyword>
<feature type="transmembrane region" description="Helical" evidence="5">
    <location>
        <begin position="91"/>
        <end position="109"/>
    </location>
</feature>
<dbReference type="GO" id="GO:0050136">
    <property type="term" value="F:NADH dehydrogenase (quinone) (non-electrogenic) activity"/>
    <property type="evidence" value="ECO:0007669"/>
    <property type="project" value="UniProtKB-UniRule"/>
</dbReference>
<keyword evidence="2 5" id="KW-0812">Transmembrane</keyword>
<feature type="transmembrane region" description="Helical" evidence="5">
    <location>
        <begin position="425"/>
        <end position="448"/>
    </location>
</feature>
<feature type="transmembrane region" description="Helical" evidence="5">
    <location>
        <begin position="25"/>
        <end position="45"/>
    </location>
</feature>
<comment type="function">
    <text evidence="5">NDH-1 shuttles electrons from NADH, via FMN and iron-sulfur (Fe-S) centers, to quinones in the respiratory chain. The immediate electron acceptor for the enzyme in this species is believed to be a menaquinone. Couples the redox reaction to proton translocation (for every two electrons transferred, four hydrogen ions are translocated across the cytoplasmic membrane), and thus conserves the redox energy in a proton gradient.</text>
</comment>
<dbReference type="EMBL" id="JADKFW010000004">
    <property type="protein sequence ID" value="MBK9716287.1"/>
    <property type="molecule type" value="Genomic_DNA"/>
</dbReference>
<dbReference type="GO" id="GO:0012505">
    <property type="term" value="C:endomembrane system"/>
    <property type="evidence" value="ECO:0007669"/>
    <property type="project" value="UniProtKB-SubCell"/>
</dbReference>
<comment type="caution">
    <text evidence="8">The sequence shown here is derived from an EMBL/GenBank/DDBJ whole genome shotgun (WGS) entry which is preliminary data.</text>
</comment>
<evidence type="ECO:0000313" key="8">
    <source>
        <dbReference type="EMBL" id="MBK9716287.1"/>
    </source>
</evidence>
<dbReference type="AlphaFoldDB" id="A0A9D7S6X1"/>
<evidence type="ECO:0000256" key="6">
    <source>
        <dbReference type="RuleBase" id="RU000320"/>
    </source>
</evidence>
<name>A0A9D7S6X1_9BACT</name>
<dbReference type="HAMAP" id="MF_00445">
    <property type="entry name" value="NDH1_NuoN_1"/>
    <property type="match status" value="1"/>
</dbReference>